<dbReference type="AlphaFoldDB" id="A0AAV5L0A1"/>
<reference evidence="1 2" key="1">
    <citation type="journal article" date="2021" name="Commun. Biol.">
        <title>The genome of Shorea leprosula (Dipterocarpaceae) highlights the ecological relevance of drought in aseasonal tropical rainforests.</title>
        <authorList>
            <person name="Ng K.K.S."/>
            <person name="Kobayashi M.J."/>
            <person name="Fawcett J.A."/>
            <person name="Hatakeyama M."/>
            <person name="Paape T."/>
            <person name="Ng C.H."/>
            <person name="Ang C.C."/>
            <person name="Tnah L.H."/>
            <person name="Lee C.T."/>
            <person name="Nishiyama T."/>
            <person name="Sese J."/>
            <person name="O'Brien M.J."/>
            <person name="Copetti D."/>
            <person name="Mohd Noor M.I."/>
            <person name="Ong R.C."/>
            <person name="Putra M."/>
            <person name="Sireger I.Z."/>
            <person name="Indrioko S."/>
            <person name="Kosugi Y."/>
            <person name="Izuno A."/>
            <person name="Isagi Y."/>
            <person name="Lee S.L."/>
            <person name="Shimizu K.K."/>
        </authorList>
    </citation>
    <scope>NUCLEOTIDE SEQUENCE [LARGE SCALE GENOMIC DNA]</scope>
    <source>
        <strain evidence="1">214</strain>
    </source>
</reference>
<evidence type="ECO:0000313" key="2">
    <source>
        <dbReference type="Proteomes" id="UP001054252"/>
    </source>
</evidence>
<keyword evidence="2" id="KW-1185">Reference proteome</keyword>
<evidence type="ECO:0000313" key="1">
    <source>
        <dbReference type="EMBL" id="GKV30282.1"/>
    </source>
</evidence>
<organism evidence="1 2">
    <name type="scientific">Rubroshorea leprosula</name>
    <dbReference type="NCBI Taxonomy" id="152421"/>
    <lineage>
        <taxon>Eukaryota</taxon>
        <taxon>Viridiplantae</taxon>
        <taxon>Streptophyta</taxon>
        <taxon>Embryophyta</taxon>
        <taxon>Tracheophyta</taxon>
        <taxon>Spermatophyta</taxon>
        <taxon>Magnoliopsida</taxon>
        <taxon>eudicotyledons</taxon>
        <taxon>Gunneridae</taxon>
        <taxon>Pentapetalae</taxon>
        <taxon>rosids</taxon>
        <taxon>malvids</taxon>
        <taxon>Malvales</taxon>
        <taxon>Dipterocarpaceae</taxon>
        <taxon>Rubroshorea</taxon>
    </lineage>
</organism>
<protein>
    <submittedName>
        <fullName evidence="1">Uncharacterized protein</fullName>
    </submittedName>
</protein>
<sequence>MKFEKANSKEGLIEKQNVIVSVVNFVVWGNRSWRHMNLQFPVFSSQ</sequence>
<proteinExistence type="predicted"/>
<dbReference type="EMBL" id="BPVZ01000086">
    <property type="protein sequence ID" value="GKV30282.1"/>
    <property type="molecule type" value="Genomic_DNA"/>
</dbReference>
<comment type="caution">
    <text evidence="1">The sequence shown here is derived from an EMBL/GenBank/DDBJ whole genome shotgun (WGS) entry which is preliminary data.</text>
</comment>
<name>A0AAV5L0A1_9ROSI</name>
<accession>A0AAV5L0A1</accession>
<gene>
    <name evidence="1" type="ORF">SLEP1_g39109</name>
</gene>
<dbReference type="Proteomes" id="UP001054252">
    <property type="component" value="Unassembled WGS sequence"/>
</dbReference>